<sequence>MGLKQVNVNTDLFQWLNEQTDLTSYQVDLVDGFIFMLKKVHQHKAIRLINERQLHPRFWRSHDRTFGYGLMTKKGKKKVAHLYQFYVDVAFAERLVTADGEKLCLTSNGASYLKRNREEQLDLLFTYIW</sequence>
<dbReference type="Proteomes" id="UP001589838">
    <property type="component" value="Unassembled WGS sequence"/>
</dbReference>
<comment type="caution">
    <text evidence="1">The sequence shown here is derived from an EMBL/GenBank/DDBJ whole genome shotgun (WGS) entry which is preliminary data.</text>
</comment>
<proteinExistence type="predicted"/>
<dbReference type="EMBL" id="JBHLUX010000090">
    <property type="protein sequence ID" value="MFC0472941.1"/>
    <property type="molecule type" value="Genomic_DNA"/>
</dbReference>
<keyword evidence="2" id="KW-1185">Reference proteome</keyword>
<evidence type="ECO:0000313" key="1">
    <source>
        <dbReference type="EMBL" id="MFC0472941.1"/>
    </source>
</evidence>
<evidence type="ECO:0000313" key="2">
    <source>
        <dbReference type="Proteomes" id="UP001589838"/>
    </source>
</evidence>
<accession>A0ABV6KI04</accession>
<protein>
    <submittedName>
        <fullName evidence="1">Uncharacterized protein</fullName>
    </submittedName>
</protein>
<name>A0ABV6KI04_9BACI</name>
<reference evidence="1 2" key="1">
    <citation type="submission" date="2024-09" db="EMBL/GenBank/DDBJ databases">
        <authorList>
            <person name="Sun Q."/>
            <person name="Mori K."/>
        </authorList>
    </citation>
    <scope>NUCLEOTIDE SEQUENCE [LARGE SCALE GENOMIC DNA]</scope>
    <source>
        <strain evidence="1 2">NCAIM B.02610</strain>
    </source>
</reference>
<gene>
    <name evidence="1" type="ORF">ACFFHM_21225</name>
</gene>
<organism evidence="1 2">
    <name type="scientific">Halalkalibacter kiskunsagensis</name>
    <dbReference type="NCBI Taxonomy" id="1548599"/>
    <lineage>
        <taxon>Bacteria</taxon>
        <taxon>Bacillati</taxon>
        <taxon>Bacillota</taxon>
        <taxon>Bacilli</taxon>
        <taxon>Bacillales</taxon>
        <taxon>Bacillaceae</taxon>
        <taxon>Halalkalibacter</taxon>
    </lineage>
</organism>
<dbReference type="RefSeq" id="WP_335961271.1">
    <property type="nucleotide sequence ID" value="NZ_JAXBLX010000015.1"/>
</dbReference>